<dbReference type="EMBL" id="KZ772756">
    <property type="protein sequence ID" value="PTQ33981.1"/>
    <property type="molecule type" value="Genomic_DNA"/>
</dbReference>
<accession>A0A2R6WJH8</accession>
<reference evidence="2" key="1">
    <citation type="journal article" date="2017" name="Cell">
        <title>Insights into land plant evolution garnered from the Marchantia polymorpha genome.</title>
        <authorList>
            <person name="Bowman J.L."/>
            <person name="Kohchi T."/>
            <person name="Yamato K.T."/>
            <person name="Jenkins J."/>
            <person name="Shu S."/>
            <person name="Ishizaki K."/>
            <person name="Yamaoka S."/>
            <person name="Nishihama R."/>
            <person name="Nakamura Y."/>
            <person name="Berger F."/>
            <person name="Adam C."/>
            <person name="Aki S.S."/>
            <person name="Althoff F."/>
            <person name="Araki T."/>
            <person name="Arteaga-Vazquez M.A."/>
            <person name="Balasubrmanian S."/>
            <person name="Barry K."/>
            <person name="Bauer D."/>
            <person name="Boehm C.R."/>
            <person name="Briginshaw L."/>
            <person name="Caballero-Perez J."/>
            <person name="Catarino B."/>
            <person name="Chen F."/>
            <person name="Chiyoda S."/>
            <person name="Chovatia M."/>
            <person name="Davies K.M."/>
            <person name="Delmans M."/>
            <person name="Demura T."/>
            <person name="Dierschke T."/>
            <person name="Dolan L."/>
            <person name="Dorantes-Acosta A.E."/>
            <person name="Eklund D.M."/>
            <person name="Florent S.N."/>
            <person name="Flores-Sandoval E."/>
            <person name="Fujiyama A."/>
            <person name="Fukuzawa H."/>
            <person name="Galik B."/>
            <person name="Grimanelli D."/>
            <person name="Grimwood J."/>
            <person name="Grossniklaus U."/>
            <person name="Hamada T."/>
            <person name="Haseloff J."/>
            <person name="Hetherington A.J."/>
            <person name="Higo A."/>
            <person name="Hirakawa Y."/>
            <person name="Hundley H.N."/>
            <person name="Ikeda Y."/>
            <person name="Inoue K."/>
            <person name="Inoue S.I."/>
            <person name="Ishida S."/>
            <person name="Jia Q."/>
            <person name="Kakita M."/>
            <person name="Kanazawa T."/>
            <person name="Kawai Y."/>
            <person name="Kawashima T."/>
            <person name="Kennedy M."/>
            <person name="Kinose K."/>
            <person name="Kinoshita T."/>
            <person name="Kohara Y."/>
            <person name="Koide E."/>
            <person name="Komatsu K."/>
            <person name="Kopischke S."/>
            <person name="Kubo M."/>
            <person name="Kyozuka J."/>
            <person name="Lagercrantz U."/>
            <person name="Lin S.S."/>
            <person name="Lindquist E."/>
            <person name="Lipzen A.M."/>
            <person name="Lu C.W."/>
            <person name="De Luna E."/>
            <person name="Martienssen R.A."/>
            <person name="Minamino N."/>
            <person name="Mizutani M."/>
            <person name="Mizutani M."/>
            <person name="Mochizuki N."/>
            <person name="Monte I."/>
            <person name="Mosher R."/>
            <person name="Nagasaki H."/>
            <person name="Nakagami H."/>
            <person name="Naramoto S."/>
            <person name="Nishitani K."/>
            <person name="Ohtani M."/>
            <person name="Okamoto T."/>
            <person name="Okumura M."/>
            <person name="Phillips J."/>
            <person name="Pollak B."/>
            <person name="Reinders A."/>
            <person name="Rovekamp M."/>
            <person name="Sano R."/>
            <person name="Sawa S."/>
            <person name="Schmid M.W."/>
            <person name="Shirakawa M."/>
            <person name="Solano R."/>
            <person name="Spunde A."/>
            <person name="Suetsugu N."/>
            <person name="Sugano S."/>
            <person name="Sugiyama A."/>
            <person name="Sun R."/>
            <person name="Suzuki Y."/>
            <person name="Takenaka M."/>
            <person name="Takezawa D."/>
            <person name="Tomogane H."/>
            <person name="Tsuzuki M."/>
            <person name="Ueda T."/>
            <person name="Umeda M."/>
            <person name="Ward J.M."/>
            <person name="Watanabe Y."/>
            <person name="Yazaki K."/>
            <person name="Yokoyama R."/>
            <person name="Yoshitake Y."/>
            <person name="Yotsui I."/>
            <person name="Zachgo S."/>
            <person name="Schmutz J."/>
        </authorList>
    </citation>
    <scope>NUCLEOTIDE SEQUENCE [LARGE SCALE GENOMIC DNA]</scope>
    <source>
        <strain evidence="2">Tak-1</strain>
    </source>
</reference>
<name>A0A2R6WJH8_MARPO</name>
<evidence type="ECO:0000313" key="2">
    <source>
        <dbReference type="Proteomes" id="UP000244005"/>
    </source>
</evidence>
<keyword evidence="2" id="KW-1185">Reference proteome</keyword>
<sequence>MSDTEEPYCRSSQVKLSSLCAAGLTPSIRASTWARTRLVLLPLPLPLLHSYTRPLLYNVLSHHATSTAITQFFLLLRPAARALSCYCTGPRLGPPQGVARFAPFALWAVGVTSNLRGSRRCKAKAAKPARALQAIAPFPRLKSAIEAAMNILFNELL</sequence>
<organism evidence="1 2">
    <name type="scientific">Marchantia polymorpha</name>
    <name type="common">Common liverwort</name>
    <name type="synonym">Marchantia aquatica</name>
    <dbReference type="NCBI Taxonomy" id="3197"/>
    <lineage>
        <taxon>Eukaryota</taxon>
        <taxon>Viridiplantae</taxon>
        <taxon>Streptophyta</taxon>
        <taxon>Embryophyta</taxon>
        <taxon>Marchantiophyta</taxon>
        <taxon>Marchantiopsida</taxon>
        <taxon>Marchantiidae</taxon>
        <taxon>Marchantiales</taxon>
        <taxon>Marchantiaceae</taxon>
        <taxon>Marchantia</taxon>
    </lineage>
</organism>
<proteinExistence type="predicted"/>
<dbReference type="Gramene" id="Mp5g18130.1">
    <property type="protein sequence ID" value="Mp5g18130.1.cds1"/>
    <property type="gene ID" value="Mp5g18130"/>
</dbReference>
<dbReference type="Proteomes" id="UP000244005">
    <property type="component" value="Unassembled WGS sequence"/>
</dbReference>
<evidence type="ECO:0000313" key="1">
    <source>
        <dbReference type="EMBL" id="PTQ33981.1"/>
    </source>
</evidence>
<protein>
    <submittedName>
        <fullName evidence="1">Uncharacterized protein</fullName>
    </submittedName>
</protein>
<gene>
    <name evidence="1" type="ORF">MARPO_0084s0060</name>
</gene>
<dbReference type="AlphaFoldDB" id="A0A2R6WJH8"/>